<name>A0A8J5XPN2_9ROSI</name>
<dbReference type="EMBL" id="JAHUZN010000013">
    <property type="protein sequence ID" value="KAG8472488.1"/>
    <property type="molecule type" value="Genomic_DNA"/>
</dbReference>
<comment type="caution">
    <text evidence="1">The sequence shown here is derived from an EMBL/GenBank/DDBJ whole genome shotgun (WGS) entry which is preliminary data.</text>
</comment>
<evidence type="ECO:0000313" key="2">
    <source>
        <dbReference type="Proteomes" id="UP000701853"/>
    </source>
</evidence>
<dbReference type="SUPFAM" id="SSF56399">
    <property type="entry name" value="ADP-ribosylation"/>
    <property type="match status" value="1"/>
</dbReference>
<proteinExistence type="predicted"/>
<dbReference type="AlphaFoldDB" id="A0A8J5XPN2"/>
<gene>
    <name evidence="1" type="ORF">CXB51_034173</name>
</gene>
<sequence>MWNKCKSQKSVSHCLPLTSCKVSMSERGKTMGEMLAVWVSLKENVNCVAKLSDVVGRPEKNCGNSRTQNPEKELVHQLRNPFREALFRPIHLKLSFVSSKWYLALLLEIVATYFACNLTLQCKFSFLSELNVGDPSRNIIELIFQRASMDPSKSKPSWKIKRVLKVKNSIEVLKRFEDYREKVIKKANQQHERHPRSTIDGNELLLFYGTTMACCRKPKPVPELCKDPSCRACRIIHSRFDMEFTRKNGVRLSTSSEEVCDNMVSFKLKKLKRAVIVCRVIAGSIGNTIDRTREDFDSIGRLGPHSNLEYLVVPNPSAILPCFLIVFN</sequence>
<organism evidence="1 2">
    <name type="scientific">Gossypium anomalum</name>
    <dbReference type="NCBI Taxonomy" id="47600"/>
    <lineage>
        <taxon>Eukaryota</taxon>
        <taxon>Viridiplantae</taxon>
        <taxon>Streptophyta</taxon>
        <taxon>Embryophyta</taxon>
        <taxon>Tracheophyta</taxon>
        <taxon>Spermatophyta</taxon>
        <taxon>Magnoliopsida</taxon>
        <taxon>eudicotyledons</taxon>
        <taxon>Gunneridae</taxon>
        <taxon>Pentapetalae</taxon>
        <taxon>rosids</taxon>
        <taxon>malvids</taxon>
        <taxon>Malvales</taxon>
        <taxon>Malvaceae</taxon>
        <taxon>Malvoideae</taxon>
        <taxon>Gossypium</taxon>
    </lineage>
</organism>
<dbReference type="Proteomes" id="UP000701853">
    <property type="component" value="Chromosome 13"/>
</dbReference>
<accession>A0A8J5XPN2</accession>
<keyword evidence="2" id="KW-1185">Reference proteome</keyword>
<dbReference type="OrthoDB" id="9514740at2759"/>
<reference evidence="1 2" key="1">
    <citation type="journal article" date="2021" name="bioRxiv">
        <title>The Gossypium anomalum genome as a resource for cotton improvement and evolutionary analysis of hybrid incompatibility.</title>
        <authorList>
            <person name="Grover C.E."/>
            <person name="Yuan D."/>
            <person name="Arick M.A."/>
            <person name="Miller E.R."/>
            <person name="Hu G."/>
            <person name="Peterson D.G."/>
            <person name="Wendel J.F."/>
            <person name="Udall J.A."/>
        </authorList>
    </citation>
    <scope>NUCLEOTIDE SEQUENCE [LARGE SCALE GENOMIC DNA]</scope>
    <source>
        <strain evidence="1">JFW-Udall</strain>
        <tissue evidence="1">Leaf</tissue>
    </source>
</reference>
<evidence type="ECO:0000313" key="1">
    <source>
        <dbReference type="EMBL" id="KAG8472488.1"/>
    </source>
</evidence>
<dbReference type="PANTHER" id="PTHR31681:SF34">
    <property type="entry name" value="DUF295 DOMAIN-CONTAINING PROTEIN"/>
    <property type="match status" value="1"/>
</dbReference>
<dbReference type="Gene3D" id="3.90.228.10">
    <property type="match status" value="1"/>
</dbReference>
<dbReference type="PANTHER" id="PTHR31681">
    <property type="entry name" value="C2H2-LIKE ZINC FINGER PROTEIN"/>
    <property type="match status" value="1"/>
</dbReference>
<protein>
    <submittedName>
        <fullName evidence="1">Uncharacterized protein</fullName>
    </submittedName>
</protein>